<protein>
    <submittedName>
        <fullName evidence="1">Uncharacterized protein</fullName>
    </submittedName>
</protein>
<keyword evidence="2" id="KW-1185">Reference proteome</keyword>
<organism evidence="1 2">
    <name type="scientific">Roseibium denhamense</name>
    <dbReference type="NCBI Taxonomy" id="76305"/>
    <lineage>
        <taxon>Bacteria</taxon>
        <taxon>Pseudomonadati</taxon>
        <taxon>Pseudomonadota</taxon>
        <taxon>Alphaproteobacteria</taxon>
        <taxon>Hyphomicrobiales</taxon>
        <taxon>Stappiaceae</taxon>
        <taxon>Roseibium</taxon>
    </lineage>
</organism>
<name>A0ABY1P7V0_9HYPH</name>
<sequence>MKHFYGRYKGDGQIKTLREADHSWVITTRLESRKFNYRL</sequence>
<dbReference type="Proteomes" id="UP001157914">
    <property type="component" value="Unassembled WGS sequence"/>
</dbReference>
<comment type="caution">
    <text evidence="1">The sequence shown here is derived from an EMBL/GenBank/DDBJ whole genome shotgun (WGS) entry which is preliminary data.</text>
</comment>
<reference evidence="1 2" key="1">
    <citation type="submission" date="2017-05" db="EMBL/GenBank/DDBJ databases">
        <authorList>
            <person name="Varghese N."/>
            <person name="Submissions S."/>
        </authorList>
    </citation>
    <scope>NUCLEOTIDE SEQUENCE [LARGE SCALE GENOMIC DNA]</scope>
    <source>
        <strain evidence="1 2">DSM 15949</strain>
    </source>
</reference>
<evidence type="ECO:0000313" key="2">
    <source>
        <dbReference type="Proteomes" id="UP001157914"/>
    </source>
</evidence>
<gene>
    <name evidence="1" type="ORF">SAMN06265374_2953</name>
</gene>
<accession>A0ABY1P7V0</accession>
<dbReference type="EMBL" id="FXTT01000004">
    <property type="protein sequence ID" value="SMP28600.1"/>
    <property type="molecule type" value="Genomic_DNA"/>
</dbReference>
<evidence type="ECO:0000313" key="1">
    <source>
        <dbReference type="EMBL" id="SMP28600.1"/>
    </source>
</evidence>
<proteinExistence type="predicted"/>